<dbReference type="RefSeq" id="WP_377468113.1">
    <property type="nucleotide sequence ID" value="NZ_JBHLWN010000013.1"/>
</dbReference>
<proteinExistence type="predicted"/>
<evidence type="ECO:0000313" key="1">
    <source>
        <dbReference type="EMBL" id="MFC0211219.1"/>
    </source>
</evidence>
<reference evidence="1 2" key="1">
    <citation type="submission" date="2024-09" db="EMBL/GenBank/DDBJ databases">
        <authorList>
            <person name="Sun Q."/>
            <person name="Mori K."/>
        </authorList>
    </citation>
    <scope>NUCLEOTIDE SEQUENCE [LARGE SCALE GENOMIC DNA]</scope>
    <source>
        <strain evidence="1 2">CCM 7759</strain>
    </source>
</reference>
<dbReference type="Gene3D" id="1.25.40.10">
    <property type="entry name" value="Tetratricopeptide repeat domain"/>
    <property type="match status" value="1"/>
</dbReference>
<keyword evidence="2" id="KW-1185">Reference proteome</keyword>
<dbReference type="SUPFAM" id="SSF48452">
    <property type="entry name" value="TPR-like"/>
    <property type="match status" value="1"/>
</dbReference>
<name>A0ABV6DF43_9BACL</name>
<dbReference type="InterPro" id="IPR011990">
    <property type="entry name" value="TPR-like_helical_dom_sf"/>
</dbReference>
<organism evidence="1 2">
    <name type="scientific">Paenibacillus chartarius</name>
    <dbReference type="NCBI Taxonomy" id="747481"/>
    <lineage>
        <taxon>Bacteria</taxon>
        <taxon>Bacillati</taxon>
        <taxon>Bacillota</taxon>
        <taxon>Bacilli</taxon>
        <taxon>Bacillales</taxon>
        <taxon>Paenibacillaceae</taxon>
        <taxon>Paenibacillus</taxon>
    </lineage>
</organism>
<protein>
    <recommendedName>
        <fullName evidence="3">Tetratricopeptide repeat protein</fullName>
    </recommendedName>
</protein>
<accession>A0ABV6DF43</accession>
<dbReference type="Proteomes" id="UP001589776">
    <property type="component" value="Unassembled WGS sequence"/>
</dbReference>
<comment type="caution">
    <text evidence="1">The sequence shown here is derived from an EMBL/GenBank/DDBJ whole genome shotgun (WGS) entry which is preliminary data.</text>
</comment>
<gene>
    <name evidence="1" type="ORF">ACFFK0_01940</name>
</gene>
<dbReference type="EMBL" id="JBHLWN010000013">
    <property type="protein sequence ID" value="MFC0211219.1"/>
    <property type="molecule type" value="Genomic_DNA"/>
</dbReference>
<sequence>MTNHIINSTKEIKQKIENMVNIGDFGNAMQFINSYKTVMIDDPEIYSIESIAYYQKGDIANAVLALKKGLIADHTGFDNLYNMGIILYQQNFLGAAKKFLQLSRVSKYRNEVLKLIEDTLHKIEIAIQEGQSQKQYEEQHDFIIHLLEEMEKGEEKYLPFNIDLSAIRARKLPVEIGNYVNTAHNKKEILLYLEQIEAMYNSLSDAESKSLLVKLLAYKLLGNLKIELPRNKPEFWGNRQLARECICSVETIRTNYLDWELNLS</sequence>
<evidence type="ECO:0008006" key="3">
    <source>
        <dbReference type="Google" id="ProtNLM"/>
    </source>
</evidence>
<evidence type="ECO:0000313" key="2">
    <source>
        <dbReference type="Proteomes" id="UP001589776"/>
    </source>
</evidence>